<dbReference type="AlphaFoldDB" id="A0A8T8SEN4"/>
<dbReference type="Proteomes" id="UP000077521">
    <property type="component" value="Unassembled WGS sequence"/>
</dbReference>
<protein>
    <submittedName>
        <fullName evidence="1">Uncharacterized protein</fullName>
    </submittedName>
</protein>
<sequence>MFPTIAADTTTFRAHSLTPTSLSMTLSVCFAADVSRWSAMREAGGRKRGLHRILEMVEETRGMRMEVCTNLRMLTPEQAV</sequence>
<evidence type="ECO:0000313" key="2">
    <source>
        <dbReference type="Proteomes" id="UP000077521"/>
    </source>
</evidence>
<dbReference type="EMBL" id="LWDF02001485">
    <property type="protein sequence ID" value="KAE8238576.1"/>
    <property type="molecule type" value="Genomic_DNA"/>
</dbReference>
<evidence type="ECO:0000313" key="1">
    <source>
        <dbReference type="EMBL" id="KAE8238576.1"/>
    </source>
</evidence>
<comment type="caution">
    <text evidence="1">The sequence shown here is derived from an EMBL/GenBank/DDBJ whole genome shotgun (WGS) entry which is preliminary data.</text>
</comment>
<reference evidence="1" key="1">
    <citation type="submission" date="2016-04" db="EMBL/GenBank/DDBJ databases">
        <authorList>
            <person name="Nguyen H.D."/>
            <person name="Samba Siva P."/>
            <person name="Cullis J."/>
            <person name="Levesque C.A."/>
            <person name="Hambleton S."/>
        </authorList>
    </citation>
    <scope>NUCLEOTIDE SEQUENCE</scope>
    <source>
        <strain evidence="1">DAOMC 236416</strain>
    </source>
</reference>
<reference evidence="1" key="2">
    <citation type="journal article" date="2019" name="IMA Fungus">
        <title>Genome sequencing and comparison of five Tilletia species to identify candidate genes for the detection of regulated species infecting wheat.</title>
        <authorList>
            <person name="Nguyen H.D.T."/>
            <person name="Sultana T."/>
            <person name="Kesanakurti P."/>
            <person name="Hambleton S."/>
        </authorList>
    </citation>
    <scope>NUCLEOTIDE SEQUENCE</scope>
    <source>
        <strain evidence="1">DAOMC 236416</strain>
    </source>
</reference>
<accession>A0A8T8SEN4</accession>
<name>A0A8T8SEN4_9BASI</name>
<organism evidence="1 2">
    <name type="scientific">Tilletia indica</name>
    <dbReference type="NCBI Taxonomy" id="43049"/>
    <lineage>
        <taxon>Eukaryota</taxon>
        <taxon>Fungi</taxon>
        <taxon>Dikarya</taxon>
        <taxon>Basidiomycota</taxon>
        <taxon>Ustilaginomycotina</taxon>
        <taxon>Exobasidiomycetes</taxon>
        <taxon>Tilletiales</taxon>
        <taxon>Tilletiaceae</taxon>
        <taxon>Tilletia</taxon>
    </lineage>
</organism>
<gene>
    <name evidence="1" type="ORF">A4X13_0g8455</name>
</gene>
<keyword evidence="2" id="KW-1185">Reference proteome</keyword>
<proteinExistence type="predicted"/>